<organism evidence="4 5">
    <name type="scientific">Cyclotella cryptica</name>
    <dbReference type="NCBI Taxonomy" id="29204"/>
    <lineage>
        <taxon>Eukaryota</taxon>
        <taxon>Sar</taxon>
        <taxon>Stramenopiles</taxon>
        <taxon>Ochrophyta</taxon>
        <taxon>Bacillariophyta</taxon>
        <taxon>Coscinodiscophyceae</taxon>
        <taxon>Thalassiosirophycidae</taxon>
        <taxon>Stephanodiscales</taxon>
        <taxon>Stephanodiscaceae</taxon>
        <taxon>Cyclotella</taxon>
    </lineage>
</organism>
<evidence type="ECO:0000256" key="2">
    <source>
        <dbReference type="SAM" id="MobiDB-lite"/>
    </source>
</evidence>
<dbReference type="Proteomes" id="UP001516023">
    <property type="component" value="Unassembled WGS sequence"/>
</dbReference>
<feature type="compositionally biased region" description="Basic and acidic residues" evidence="2">
    <location>
        <begin position="352"/>
        <end position="364"/>
    </location>
</feature>
<feature type="compositionally biased region" description="Polar residues" evidence="2">
    <location>
        <begin position="365"/>
        <end position="382"/>
    </location>
</feature>
<sequence length="439" mass="49384">MRSSKIASIQHNVANDVDGKLPESDSSGSSKNDAKEDNKRKRPHIKHNSPEEQYRIECTERCSKLFHTSSKQMHKEAKVVKSFECQKIVRSIKAVKESTNTQAGGRNEENRGGADNNKTLKKVHALEQKLERTKKLDLEVLVKVALKRLGVLTLDPKVTKYLAERDHSNVDDMNDGQHDGGAGQNASSQSEDPFYQALIENMLRHKRLSTVMDQINDKVTEYHNWMTHREDILQGLIHGEELKGENKKKKKQNSQRIDRNETLIVAGTQKRRKIDLGGHEGTSGLFIGSLSGQTVEGYSEDDEEAGGYDQYDEDDLFQKKKKNRPGQRARKAKAMAIEARKAGKTWDSSVNWREKKSSAEEKSNTARQRNLNHESNTSNTQVKAKRGETMKAVTSTSQKIATMGKSWKEEGNAHPSWAAAATRKSQGIAKFQGTKISFD</sequence>
<feature type="compositionally biased region" description="Polar residues" evidence="2">
    <location>
        <begin position="1"/>
        <end position="13"/>
    </location>
</feature>
<feature type="region of interest" description="Disordered" evidence="2">
    <location>
        <begin position="1"/>
        <end position="53"/>
    </location>
</feature>
<dbReference type="AlphaFoldDB" id="A0ABD3QPD7"/>
<dbReference type="InterPro" id="IPR037393">
    <property type="entry name" value="Bud22/SRFB1"/>
</dbReference>
<evidence type="ECO:0000313" key="4">
    <source>
        <dbReference type="EMBL" id="KAL3801839.1"/>
    </source>
</evidence>
<feature type="compositionally biased region" description="Basic and acidic residues" evidence="2">
    <location>
        <begin position="167"/>
        <end position="178"/>
    </location>
</feature>
<protein>
    <recommendedName>
        <fullName evidence="3">Bud22 domain-containing protein</fullName>
    </recommendedName>
</protein>
<dbReference type="PANTHER" id="PTHR23325:SF1">
    <property type="entry name" value="SERUM RESPONSE FACTOR-BINDING PROTEIN 1"/>
    <property type="match status" value="1"/>
</dbReference>
<gene>
    <name evidence="4" type="ORF">HJC23_001235</name>
</gene>
<dbReference type="InterPro" id="IPR015158">
    <property type="entry name" value="Bud22_dom"/>
</dbReference>
<evidence type="ECO:0000313" key="5">
    <source>
        <dbReference type="Proteomes" id="UP001516023"/>
    </source>
</evidence>
<feature type="region of interest" description="Disordered" evidence="2">
    <location>
        <begin position="96"/>
        <end position="117"/>
    </location>
</feature>
<feature type="region of interest" description="Disordered" evidence="2">
    <location>
        <begin position="338"/>
        <end position="439"/>
    </location>
</feature>
<keyword evidence="5" id="KW-1185">Reference proteome</keyword>
<evidence type="ECO:0000256" key="1">
    <source>
        <dbReference type="ARBA" id="ARBA00023054"/>
    </source>
</evidence>
<accession>A0ABD3QPD7</accession>
<dbReference type="Pfam" id="PF09073">
    <property type="entry name" value="BUD22"/>
    <property type="match status" value="1"/>
</dbReference>
<evidence type="ECO:0000259" key="3">
    <source>
        <dbReference type="Pfam" id="PF09073"/>
    </source>
</evidence>
<reference evidence="4 5" key="1">
    <citation type="journal article" date="2020" name="G3 (Bethesda)">
        <title>Improved Reference Genome for Cyclotella cryptica CCMP332, a Model for Cell Wall Morphogenesis, Salinity Adaptation, and Lipid Production in Diatoms (Bacillariophyta).</title>
        <authorList>
            <person name="Roberts W.R."/>
            <person name="Downey K.M."/>
            <person name="Ruck E.C."/>
            <person name="Traller J.C."/>
            <person name="Alverson A.J."/>
        </authorList>
    </citation>
    <scope>NUCLEOTIDE SEQUENCE [LARGE SCALE GENOMIC DNA]</scope>
    <source>
        <strain evidence="4 5">CCMP332</strain>
    </source>
</reference>
<dbReference type="PANTHER" id="PTHR23325">
    <property type="entry name" value="SERUM RESPONSE FACTOR-BINDING"/>
    <property type="match status" value="1"/>
</dbReference>
<keyword evidence="1" id="KW-0175">Coiled coil</keyword>
<name>A0ABD3QPD7_9STRA</name>
<proteinExistence type="predicted"/>
<dbReference type="EMBL" id="JABMIG020000024">
    <property type="protein sequence ID" value="KAL3801839.1"/>
    <property type="molecule type" value="Genomic_DNA"/>
</dbReference>
<feature type="domain" description="Bud22" evidence="3">
    <location>
        <begin position="297"/>
        <end position="439"/>
    </location>
</feature>
<comment type="caution">
    <text evidence="4">The sequence shown here is derived from an EMBL/GenBank/DDBJ whole genome shotgun (WGS) entry which is preliminary data.</text>
</comment>
<feature type="region of interest" description="Disordered" evidence="2">
    <location>
        <begin position="167"/>
        <end position="189"/>
    </location>
</feature>